<keyword evidence="6 11" id="KW-0175">Coiled coil</keyword>
<evidence type="ECO:0000256" key="3">
    <source>
        <dbReference type="ARBA" id="ARBA00022701"/>
    </source>
</evidence>
<dbReference type="InterPro" id="IPR027417">
    <property type="entry name" value="P-loop_NTPase"/>
</dbReference>
<dbReference type="PROSITE" id="PS50067">
    <property type="entry name" value="KINESIN_MOTOR_2"/>
    <property type="match status" value="1"/>
</dbReference>
<feature type="region of interest" description="Disordered" evidence="12">
    <location>
        <begin position="692"/>
        <end position="773"/>
    </location>
</feature>
<dbReference type="PANTHER" id="PTHR47969:SF21">
    <property type="entry name" value="KINESIN-LIKE PROTEIN"/>
    <property type="match status" value="1"/>
</dbReference>
<evidence type="ECO:0000256" key="12">
    <source>
        <dbReference type="SAM" id="MobiDB-lite"/>
    </source>
</evidence>
<keyword evidence="4 9" id="KW-0547">Nucleotide-binding</keyword>
<keyword evidence="8" id="KW-0206">Cytoskeleton</keyword>
<name>A0A7S1B8Y4_9STRA</name>
<feature type="compositionally biased region" description="Basic and acidic residues" evidence="12">
    <location>
        <begin position="736"/>
        <end position="762"/>
    </location>
</feature>
<dbReference type="GO" id="GO:0005524">
    <property type="term" value="F:ATP binding"/>
    <property type="evidence" value="ECO:0007669"/>
    <property type="project" value="UniProtKB-UniRule"/>
</dbReference>
<dbReference type="EMBL" id="HBFR01008340">
    <property type="protein sequence ID" value="CAD8878853.1"/>
    <property type="molecule type" value="Transcribed_RNA"/>
</dbReference>
<feature type="domain" description="Kinesin motor" evidence="13">
    <location>
        <begin position="12"/>
        <end position="343"/>
    </location>
</feature>
<dbReference type="GO" id="GO:0003777">
    <property type="term" value="F:microtubule motor activity"/>
    <property type="evidence" value="ECO:0007669"/>
    <property type="project" value="InterPro"/>
</dbReference>
<evidence type="ECO:0000256" key="6">
    <source>
        <dbReference type="ARBA" id="ARBA00023054"/>
    </source>
</evidence>
<evidence type="ECO:0000256" key="11">
    <source>
        <dbReference type="SAM" id="Coils"/>
    </source>
</evidence>
<dbReference type="SUPFAM" id="SSF52540">
    <property type="entry name" value="P-loop containing nucleoside triphosphate hydrolases"/>
    <property type="match status" value="1"/>
</dbReference>
<dbReference type="PANTHER" id="PTHR47969">
    <property type="entry name" value="CHROMOSOME-ASSOCIATED KINESIN KIF4A-RELATED"/>
    <property type="match status" value="1"/>
</dbReference>
<keyword evidence="7 9" id="KW-0505">Motor protein</keyword>
<accession>A0A7S1B8Y4</accession>
<evidence type="ECO:0000256" key="5">
    <source>
        <dbReference type="ARBA" id="ARBA00022840"/>
    </source>
</evidence>
<dbReference type="InterPro" id="IPR001752">
    <property type="entry name" value="Kinesin_motor_dom"/>
</dbReference>
<dbReference type="InterPro" id="IPR019821">
    <property type="entry name" value="Kinesin_motor_CS"/>
</dbReference>
<evidence type="ECO:0000256" key="1">
    <source>
        <dbReference type="ARBA" id="ARBA00004245"/>
    </source>
</evidence>
<dbReference type="PRINTS" id="PR00380">
    <property type="entry name" value="KINESINHEAVY"/>
</dbReference>
<evidence type="ECO:0000256" key="4">
    <source>
        <dbReference type="ARBA" id="ARBA00022741"/>
    </source>
</evidence>
<evidence type="ECO:0000256" key="2">
    <source>
        <dbReference type="ARBA" id="ARBA00022490"/>
    </source>
</evidence>
<dbReference type="Pfam" id="PF00225">
    <property type="entry name" value="Kinesin"/>
    <property type="match status" value="1"/>
</dbReference>
<evidence type="ECO:0000256" key="10">
    <source>
        <dbReference type="RuleBase" id="RU000394"/>
    </source>
</evidence>
<organism evidence="14">
    <name type="scientific">Corethron hystrix</name>
    <dbReference type="NCBI Taxonomy" id="216773"/>
    <lineage>
        <taxon>Eukaryota</taxon>
        <taxon>Sar</taxon>
        <taxon>Stramenopiles</taxon>
        <taxon>Ochrophyta</taxon>
        <taxon>Bacillariophyta</taxon>
        <taxon>Coscinodiscophyceae</taxon>
        <taxon>Corethrophycidae</taxon>
        <taxon>Corethrales</taxon>
        <taxon>Corethraceae</taxon>
        <taxon>Corethron</taxon>
    </lineage>
</organism>
<evidence type="ECO:0000256" key="9">
    <source>
        <dbReference type="PROSITE-ProRule" id="PRU00283"/>
    </source>
</evidence>
<sequence length="773" mass="87918">MKYPLKKKSTEAVKVIVRIRPPSTKEKKDGRQIITSADPYRGRIEVKNPIADESEPPKCFTFDSVFAPTCTQKEVYDVVGAPVVQSVLDGYNGTIFAYGQTGAGKTHTMEGFPSDPDLRGIIPNAFQHIFDHVTLGSTNENYLVRASYFEIYNEEIRDLISNSPKTSLELRESSDSGVYVKGLASFVVKSISEIDKLMQKGHKNRTVASTQMNQGSSRSHSVFTIVIECCTTDDHGEHIRMGKLNLVDLAGSERQSKTGATGERLKEATKINLSLSALGNVISALVDGKTNHVPYRDSKLTRILQDSLGGNTKTVMCANAGPADWNYDETLSTLRYANRAKNIKNKPKVNEDPKEAMLKEYQEEIAKLREKLSAMGNDDGGKNSLDVSNSISDKVLRKLEEKSAQEVANLEAKSKEQIEELMHQHLQTDEEKQNLQEKLEREGIARKKIEEERAILKDKLKKMETEIMRGGEAVDLAAKHEAALRKAEQELITRKEKELALARLMEEKEDEKVEIEEKYTSLNEEIEGKTKKLKKLSTKYRRSQTEIKDLQTEFQAERNEMLDTIRDLDRQVKLKELVISSFVPPEFAHKLRDVSNGGCAVWNDETGRWTIPRPDPATFHVPLSLSGLYGTFRPETDYARRRRQYDSNVRYRQDNVLDLELDMPERTTEEYTGPDMITRAMKILEENAFFNDPRKSPLIPMDQPTKNPYLHYSSDESITESKCSNSSKYRHKPNVGRKERYDRPSSTRYKNRLERESKKKVETNFPAARGLVD</sequence>
<dbReference type="Gene3D" id="3.40.850.10">
    <property type="entry name" value="Kinesin motor domain"/>
    <property type="match status" value="1"/>
</dbReference>
<comment type="subcellular location">
    <subcellularLocation>
        <location evidence="1">Cytoplasm</location>
        <location evidence="1">Cytoskeleton</location>
    </subcellularLocation>
</comment>
<dbReference type="AlphaFoldDB" id="A0A7S1B8Y4"/>
<gene>
    <name evidence="14" type="ORF">CHYS00102_LOCUS6037</name>
</gene>
<proteinExistence type="inferred from homology"/>
<dbReference type="SMART" id="SM00129">
    <property type="entry name" value="KISc"/>
    <property type="match status" value="1"/>
</dbReference>
<dbReference type="InterPro" id="IPR027640">
    <property type="entry name" value="Kinesin-like_fam"/>
</dbReference>
<dbReference type="GO" id="GO:0005874">
    <property type="term" value="C:microtubule"/>
    <property type="evidence" value="ECO:0007669"/>
    <property type="project" value="UniProtKB-KW"/>
</dbReference>
<comment type="similarity">
    <text evidence="9 10">Belongs to the TRAFAC class myosin-kinesin ATPase superfamily. Kinesin family.</text>
</comment>
<dbReference type="PROSITE" id="PS00411">
    <property type="entry name" value="KINESIN_MOTOR_1"/>
    <property type="match status" value="1"/>
</dbReference>
<evidence type="ECO:0000256" key="8">
    <source>
        <dbReference type="ARBA" id="ARBA00023212"/>
    </source>
</evidence>
<keyword evidence="2" id="KW-0963">Cytoplasm</keyword>
<reference evidence="14" key="1">
    <citation type="submission" date="2021-01" db="EMBL/GenBank/DDBJ databases">
        <authorList>
            <person name="Corre E."/>
            <person name="Pelletier E."/>
            <person name="Niang G."/>
            <person name="Scheremetjew M."/>
            <person name="Finn R."/>
            <person name="Kale V."/>
            <person name="Holt S."/>
            <person name="Cochrane G."/>
            <person name="Meng A."/>
            <person name="Brown T."/>
            <person name="Cohen L."/>
        </authorList>
    </citation>
    <scope>NUCLEOTIDE SEQUENCE</scope>
    <source>
        <strain evidence="14">308</strain>
    </source>
</reference>
<dbReference type="FunFam" id="3.40.850.10:FF:000029">
    <property type="entry name" value="Kinesin-like protein KIF17"/>
    <property type="match status" value="1"/>
</dbReference>
<evidence type="ECO:0000313" key="14">
    <source>
        <dbReference type="EMBL" id="CAD8878853.1"/>
    </source>
</evidence>
<dbReference type="GO" id="GO:0007018">
    <property type="term" value="P:microtubule-based movement"/>
    <property type="evidence" value="ECO:0007669"/>
    <property type="project" value="InterPro"/>
</dbReference>
<evidence type="ECO:0000256" key="7">
    <source>
        <dbReference type="ARBA" id="ARBA00023175"/>
    </source>
</evidence>
<protein>
    <recommendedName>
        <fullName evidence="10">Kinesin-like protein</fullName>
    </recommendedName>
</protein>
<feature type="binding site" evidence="9">
    <location>
        <begin position="99"/>
        <end position="106"/>
    </location>
    <ligand>
        <name>ATP</name>
        <dbReference type="ChEBI" id="CHEBI:30616"/>
    </ligand>
</feature>
<keyword evidence="3 10" id="KW-0493">Microtubule</keyword>
<evidence type="ECO:0000259" key="13">
    <source>
        <dbReference type="PROSITE" id="PS50067"/>
    </source>
</evidence>
<dbReference type="GO" id="GO:0008017">
    <property type="term" value="F:microtubule binding"/>
    <property type="evidence" value="ECO:0007669"/>
    <property type="project" value="InterPro"/>
</dbReference>
<dbReference type="InterPro" id="IPR036961">
    <property type="entry name" value="Kinesin_motor_dom_sf"/>
</dbReference>
<keyword evidence="5 9" id="KW-0067">ATP-binding</keyword>
<feature type="coiled-coil region" evidence="11">
    <location>
        <begin position="351"/>
        <end position="560"/>
    </location>
</feature>